<accession>A0A6A1W7D1</accession>
<name>A0A6A1W7D1_9ROSI</name>
<dbReference type="EMBL" id="RXIC02000020">
    <property type="protein sequence ID" value="KAB1221174.1"/>
    <property type="molecule type" value="Genomic_DNA"/>
</dbReference>
<feature type="chain" id="PRO_5025590576" description="Secreted protein" evidence="1">
    <location>
        <begin position="26"/>
        <end position="75"/>
    </location>
</feature>
<sequence length="75" mass="8374">MAVASLIVLCITVLASLRLVSSSSAFCPTESNLYLYGLQSQCPGWISPNPPLQVILFLGLMQKCWWYFVFEVIES</sequence>
<keyword evidence="1" id="KW-0732">Signal</keyword>
<gene>
    <name evidence="2" type="ORF">CJ030_MR2G012827</name>
</gene>
<feature type="signal peptide" evidence="1">
    <location>
        <begin position="1"/>
        <end position="25"/>
    </location>
</feature>
<dbReference type="Proteomes" id="UP000516437">
    <property type="component" value="Chromosome 2"/>
</dbReference>
<evidence type="ECO:0000256" key="1">
    <source>
        <dbReference type="SAM" id="SignalP"/>
    </source>
</evidence>
<evidence type="ECO:0000313" key="3">
    <source>
        <dbReference type="Proteomes" id="UP000516437"/>
    </source>
</evidence>
<proteinExistence type="predicted"/>
<organism evidence="2 3">
    <name type="scientific">Morella rubra</name>
    <name type="common">Chinese bayberry</name>
    <dbReference type="NCBI Taxonomy" id="262757"/>
    <lineage>
        <taxon>Eukaryota</taxon>
        <taxon>Viridiplantae</taxon>
        <taxon>Streptophyta</taxon>
        <taxon>Embryophyta</taxon>
        <taxon>Tracheophyta</taxon>
        <taxon>Spermatophyta</taxon>
        <taxon>Magnoliopsida</taxon>
        <taxon>eudicotyledons</taxon>
        <taxon>Gunneridae</taxon>
        <taxon>Pentapetalae</taxon>
        <taxon>rosids</taxon>
        <taxon>fabids</taxon>
        <taxon>Fagales</taxon>
        <taxon>Myricaceae</taxon>
        <taxon>Morella</taxon>
    </lineage>
</organism>
<protein>
    <recommendedName>
        <fullName evidence="4">Secreted protein</fullName>
    </recommendedName>
</protein>
<comment type="caution">
    <text evidence="2">The sequence shown here is derived from an EMBL/GenBank/DDBJ whole genome shotgun (WGS) entry which is preliminary data.</text>
</comment>
<dbReference type="AlphaFoldDB" id="A0A6A1W7D1"/>
<reference evidence="2 3" key="1">
    <citation type="journal article" date="2019" name="Plant Biotechnol. J.">
        <title>The red bayberry genome and genetic basis of sex determination.</title>
        <authorList>
            <person name="Jia H.M."/>
            <person name="Jia H.J."/>
            <person name="Cai Q.L."/>
            <person name="Wang Y."/>
            <person name="Zhao H.B."/>
            <person name="Yang W.F."/>
            <person name="Wang G.Y."/>
            <person name="Li Y.H."/>
            <person name="Zhan D.L."/>
            <person name="Shen Y.T."/>
            <person name="Niu Q.F."/>
            <person name="Chang L."/>
            <person name="Qiu J."/>
            <person name="Zhao L."/>
            <person name="Xie H.B."/>
            <person name="Fu W.Y."/>
            <person name="Jin J."/>
            <person name="Li X.W."/>
            <person name="Jiao Y."/>
            <person name="Zhou C.C."/>
            <person name="Tu T."/>
            <person name="Chai C.Y."/>
            <person name="Gao J.L."/>
            <person name="Fan L.J."/>
            <person name="van de Weg E."/>
            <person name="Wang J.Y."/>
            <person name="Gao Z.S."/>
        </authorList>
    </citation>
    <scope>NUCLEOTIDE SEQUENCE [LARGE SCALE GENOMIC DNA]</scope>
    <source>
        <tissue evidence="2">Leaves</tissue>
    </source>
</reference>
<dbReference type="OrthoDB" id="1899781at2759"/>
<keyword evidence="3" id="KW-1185">Reference proteome</keyword>
<evidence type="ECO:0000313" key="2">
    <source>
        <dbReference type="EMBL" id="KAB1221174.1"/>
    </source>
</evidence>
<evidence type="ECO:0008006" key="4">
    <source>
        <dbReference type="Google" id="ProtNLM"/>
    </source>
</evidence>